<dbReference type="InterPro" id="IPR047177">
    <property type="entry name" value="Pept_M20A"/>
</dbReference>
<dbReference type="SUPFAM" id="SSF55031">
    <property type="entry name" value="Bacterial exopeptidase dimerisation domain"/>
    <property type="match status" value="1"/>
</dbReference>
<dbReference type="Gene3D" id="1.10.150.900">
    <property type="match status" value="1"/>
</dbReference>
<dbReference type="Gene3D" id="3.40.630.10">
    <property type="entry name" value="Zn peptidases"/>
    <property type="match status" value="1"/>
</dbReference>
<dbReference type="GO" id="GO:0046872">
    <property type="term" value="F:metal ion binding"/>
    <property type="evidence" value="ECO:0007669"/>
    <property type="project" value="UniProtKB-KW"/>
</dbReference>
<evidence type="ECO:0000256" key="2">
    <source>
        <dbReference type="ARBA" id="ARBA00022670"/>
    </source>
</evidence>
<accession>H1D285</accession>
<keyword evidence="8" id="KW-1185">Reference proteome</keyword>
<protein>
    <recommendedName>
        <fullName evidence="6">Peptidase M20 dimerisation domain-containing protein</fullName>
    </recommendedName>
</protein>
<keyword evidence="3" id="KW-0479">Metal-binding</keyword>
<dbReference type="InterPro" id="IPR002933">
    <property type="entry name" value="Peptidase_M20"/>
</dbReference>
<dbReference type="PANTHER" id="PTHR45962:SF1">
    <property type="entry name" value="N-FATTY-ACYL-AMINO ACID SYNTHASE_HYDROLASE PM20D1"/>
    <property type="match status" value="1"/>
</dbReference>
<evidence type="ECO:0000256" key="4">
    <source>
        <dbReference type="ARBA" id="ARBA00022801"/>
    </source>
</evidence>
<dbReference type="EMBL" id="ADLT01000054">
    <property type="protein sequence ID" value="EHO62351.1"/>
    <property type="molecule type" value="Genomic_DNA"/>
</dbReference>
<dbReference type="PROSITE" id="PS00758">
    <property type="entry name" value="ARGE_DAPE_CPG2_1"/>
    <property type="match status" value="1"/>
</dbReference>
<dbReference type="PATRIC" id="fig|742743.3.peg.1750"/>
<dbReference type="SUPFAM" id="SSF53187">
    <property type="entry name" value="Zn-dependent exopeptidases"/>
    <property type="match status" value="1"/>
</dbReference>
<proteinExistence type="inferred from homology"/>
<evidence type="ECO:0000256" key="5">
    <source>
        <dbReference type="ARBA" id="ARBA00022833"/>
    </source>
</evidence>
<keyword evidence="2" id="KW-0645">Protease</keyword>
<dbReference type="Proteomes" id="UP000003277">
    <property type="component" value="Unassembled WGS sequence"/>
</dbReference>
<dbReference type="AlphaFoldDB" id="H1D285"/>
<dbReference type="Gene3D" id="3.30.70.360">
    <property type="match status" value="1"/>
</dbReference>
<sequence>MDTEEKYMSHLQGVVKIPTVSSVNDENTDWSQFDRLHQYMQEAWPLIFEKLSLTRIGKASLLFHWKSENPKKEPVLFMAHQDVVPAIHEEQWSHPPFGGEVDEGCLWGRGAEDCKSVLTAEMDAVEELLEEGFAPDFDIYLSFGHNEEVQCTPDKKGSVLTAAYLKEQGIHLACLFDEGGNVEEGRAGEPPLALVGMAEKAPNEFVLYKDGAGGHASKPGRGTVLGDVARAMAAVEAHPMPYRLTPLVKAHLKAVAPLQEEPLKSIAGHPKKNWKKLVRLAGNDRILDALLHTTFAVTMAEGSSQANVLPSHAEATMSVRILQGDTVDSVTRYLESIMPDGVKVKASFAENPHPAGEVKGEMFHLLSKTIHEVYGKDTVIAPNLMLGATDSRNYADVCDHIYRFTGRVKTNRWGEAHQVDEKMPVDKLDMPVKFIKTFLRNYEAK</sequence>
<dbReference type="Pfam" id="PF07687">
    <property type="entry name" value="M20_dimer"/>
    <property type="match status" value="1"/>
</dbReference>
<evidence type="ECO:0000259" key="6">
    <source>
        <dbReference type="Pfam" id="PF07687"/>
    </source>
</evidence>
<evidence type="ECO:0000313" key="7">
    <source>
        <dbReference type="EMBL" id="EHO62351.1"/>
    </source>
</evidence>
<reference evidence="7 8" key="1">
    <citation type="submission" date="2011-11" db="EMBL/GenBank/DDBJ databases">
        <title>The Genome Sequence of Dialister succinatiphilus YIT 11850.</title>
        <authorList>
            <consortium name="The Broad Institute Genome Sequencing Platform"/>
            <person name="Earl A."/>
            <person name="Ward D."/>
            <person name="Feldgarden M."/>
            <person name="Gevers D."/>
            <person name="Morotomi M."/>
            <person name="Young S.K."/>
            <person name="Zeng Q."/>
            <person name="Gargeya S."/>
            <person name="Fitzgerald M."/>
            <person name="Haas B."/>
            <person name="Abouelleil A."/>
            <person name="Alvarado L."/>
            <person name="Arachchi H.M."/>
            <person name="Berlin A."/>
            <person name="Brown A."/>
            <person name="Chapman S.B."/>
            <person name="Dunbar C."/>
            <person name="Gearin G."/>
            <person name="Goldberg J."/>
            <person name="Griggs A."/>
            <person name="Gujja S."/>
            <person name="Heiman D."/>
            <person name="Howarth C."/>
            <person name="Lui A."/>
            <person name="MacDonald P.J.P."/>
            <person name="Montmayeur A."/>
            <person name="Murphy C."/>
            <person name="Neiman D."/>
            <person name="Pearson M."/>
            <person name="Priest M."/>
            <person name="Roberts A."/>
            <person name="Saif S."/>
            <person name="Shea T."/>
            <person name="Sisk P."/>
            <person name="Stolte C."/>
            <person name="Sykes S."/>
            <person name="Wortman J."/>
            <person name="Nusbaum C."/>
            <person name="Birren B."/>
        </authorList>
    </citation>
    <scope>NUCLEOTIDE SEQUENCE [LARGE SCALE GENOMIC DNA]</scope>
    <source>
        <strain evidence="7 8">YIT 11850</strain>
    </source>
</reference>
<evidence type="ECO:0000313" key="8">
    <source>
        <dbReference type="Proteomes" id="UP000003277"/>
    </source>
</evidence>
<keyword evidence="4" id="KW-0378">Hydrolase</keyword>
<dbReference type="GO" id="GO:0006508">
    <property type="term" value="P:proteolysis"/>
    <property type="evidence" value="ECO:0007669"/>
    <property type="project" value="UniProtKB-KW"/>
</dbReference>
<dbReference type="Pfam" id="PF01546">
    <property type="entry name" value="Peptidase_M20"/>
    <property type="match status" value="1"/>
</dbReference>
<dbReference type="InterPro" id="IPR001261">
    <property type="entry name" value="ArgE/DapE_CS"/>
</dbReference>
<gene>
    <name evidence="7" type="ORF">HMPREF9453_01723</name>
</gene>
<name>H1D285_9FIRM</name>
<dbReference type="GO" id="GO:0008233">
    <property type="term" value="F:peptidase activity"/>
    <property type="evidence" value="ECO:0007669"/>
    <property type="project" value="UniProtKB-KW"/>
</dbReference>
<evidence type="ECO:0000256" key="1">
    <source>
        <dbReference type="ARBA" id="ARBA00006247"/>
    </source>
</evidence>
<comment type="similarity">
    <text evidence="1">Belongs to the peptidase M20A family.</text>
</comment>
<dbReference type="HOGENOM" id="CLU_021802_11_1_9"/>
<dbReference type="InterPro" id="IPR036264">
    <property type="entry name" value="Bact_exopeptidase_dim_dom"/>
</dbReference>
<dbReference type="InterPro" id="IPR011650">
    <property type="entry name" value="Peptidase_M20_dimer"/>
</dbReference>
<feature type="domain" description="Peptidase M20 dimerisation" evidence="6">
    <location>
        <begin position="266"/>
        <end position="338"/>
    </location>
</feature>
<dbReference type="STRING" id="742743.HMPREF9453_01723"/>
<comment type="caution">
    <text evidence="7">The sequence shown here is derived from an EMBL/GenBank/DDBJ whole genome shotgun (WGS) entry which is preliminary data.</text>
</comment>
<dbReference type="PANTHER" id="PTHR45962">
    <property type="entry name" value="N-FATTY-ACYL-AMINO ACID SYNTHASE/HYDROLASE PM20D1"/>
    <property type="match status" value="1"/>
</dbReference>
<organism evidence="7 8">
    <name type="scientific">Dialister succinatiphilus YIT 11850</name>
    <dbReference type="NCBI Taxonomy" id="742743"/>
    <lineage>
        <taxon>Bacteria</taxon>
        <taxon>Bacillati</taxon>
        <taxon>Bacillota</taxon>
        <taxon>Negativicutes</taxon>
        <taxon>Veillonellales</taxon>
        <taxon>Veillonellaceae</taxon>
        <taxon>Dialister</taxon>
    </lineage>
</organism>
<evidence type="ECO:0000256" key="3">
    <source>
        <dbReference type="ARBA" id="ARBA00022723"/>
    </source>
</evidence>
<keyword evidence="5" id="KW-0862">Zinc</keyword>
<dbReference type="eggNOG" id="COG0624">
    <property type="taxonomic scope" value="Bacteria"/>
</dbReference>